<comment type="caution">
    <text evidence="5">The sequence shown here is derived from an EMBL/GenBank/DDBJ whole genome shotgun (WGS) entry which is preliminary data.</text>
</comment>
<dbReference type="PANTHER" id="PTHR46640">
    <property type="entry name" value="TRIACYLGLYCEROL LIPASE, PUTATIVE (AFU_ORTHOLOGUE AFUA_6G06510)-RELATED"/>
    <property type="match status" value="1"/>
</dbReference>
<dbReference type="CDD" id="cd00519">
    <property type="entry name" value="Lipase_3"/>
    <property type="match status" value="1"/>
</dbReference>
<feature type="domain" description="Fungal lipase-type" evidence="4">
    <location>
        <begin position="104"/>
        <end position="235"/>
    </location>
</feature>
<dbReference type="Pfam" id="PF01764">
    <property type="entry name" value="Lipase_3"/>
    <property type="match status" value="1"/>
</dbReference>
<feature type="region of interest" description="Disordered" evidence="3">
    <location>
        <begin position="330"/>
        <end position="353"/>
    </location>
</feature>
<name>A0A0A1UXE1_9HYPO</name>
<keyword evidence="2" id="KW-0378">Hydrolase</keyword>
<evidence type="ECO:0000313" key="6">
    <source>
        <dbReference type="Proteomes" id="UP000030151"/>
    </source>
</evidence>
<dbReference type="InterPro" id="IPR002921">
    <property type="entry name" value="Fungal_lipase-type"/>
</dbReference>
<dbReference type="GO" id="GO:0006629">
    <property type="term" value="P:lipid metabolic process"/>
    <property type="evidence" value="ECO:0007669"/>
    <property type="project" value="InterPro"/>
</dbReference>
<reference evidence="5 6" key="1">
    <citation type="submission" date="2014-02" db="EMBL/GenBank/DDBJ databases">
        <title>The genome sequence of the entomopathogenic fungus Metarhizium robertsii ARSEF 2575.</title>
        <authorList>
            <person name="Giuliano Garisto Donzelli B."/>
            <person name="Roe B.A."/>
            <person name="Macmil S.L."/>
            <person name="Krasnoff S.B."/>
            <person name="Gibson D.M."/>
        </authorList>
    </citation>
    <scope>NUCLEOTIDE SEQUENCE [LARGE SCALE GENOMIC DNA]</scope>
    <source>
        <strain evidence="5 6">ARSEF 2575</strain>
    </source>
</reference>
<evidence type="ECO:0000313" key="5">
    <source>
        <dbReference type="EMBL" id="EXV02270.1"/>
    </source>
</evidence>
<evidence type="ECO:0000259" key="4">
    <source>
        <dbReference type="Pfam" id="PF01764"/>
    </source>
</evidence>
<sequence>MRPEFIVSALAAAQGAAGRTIATRQVSGVLDSPEQFALFAQYSFSSYCKQLHDTSLNTPVCTNSDKTPCPNFENATTVAEFAANDRFQIGGFVAKNPGQQHIAVVFKGTDSAGDIATDAAIDQIDSDLCEGCKVHKGFGRAFNEIQGQLEQTIKTEKAVPGQENWRLVVTGHSLGAGVATIAGSSLRKQGMALDMYLYGSPLVGNDKFAKFVSSQGGGFTARITNARDPVTAIPKNPLSPKTYKHISPEFWFADGVEGPQGLYTTSRQVCSGEKDCTSASCAKLSKGILLSGCNFTDHTRYAADLKPCDGLQGSTPLDIIPGLNDTLEAAKEKKDKKKDKKKGKSRERIVHLE</sequence>
<dbReference type="InterPro" id="IPR051299">
    <property type="entry name" value="AB_hydrolase_lip/est"/>
</dbReference>
<dbReference type="SUPFAM" id="SSF53474">
    <property type="entry name" value="alpha/beta-Hydrolases"/>
    <property type="match status" value="1"/>
</dbReference>
<feature type="compositionally biased region" description="Basic residues" evidence="3">
    <location>
        <begin position="334"/>
        <end position="345"/>
    </location>
</feature>
<dbReference type="PANTHER" id="PTHR46640:SF1">
    <property type="entry name" value="FUNGAL LIPASE-LIKE DOMAIN-CONTAINING PROTEIN-RELATED"/>
    <property type="match status" value="1"/>
</dbReference>
<keyword evidence="1" id="KW-0732">Signal</keyword>
<protein>
    <submittedName>
        <fullName evidence="5">Lipase (Class 3)</fullName>
    </submittedName>
</protein>
<dbReference type="HOGENOM" id="CLU_032957_1_0_1"/>
<dbReference type="eggNOG" id="KOG4569">
    <property type="taxonomic scope" value="Eukaryota"/>
</dbReference>
<dbReference type="AlphaFoldDB" id="A0A0A1UXE1"/>
<accession>A0A0A1UXE1</accession>
<gene>
    <name evidence="5" type="ORF">X797_004399</name>
</gene>
<organism evidence="5 6">
    <name type="scientific">Metarhizium robertsii</name>
    <dbReference type="NCBI Taxonomy" id="568076"/>
    <lineage>
        <taxon>Eukaryota</taxon>
        <taxon>Fungi</taxon>
        <taxon>Dikarya</taxon>
        <taxon>Ascomycota</taxon>
        <taxon>Pezizomycotina</taxon>
        <taxon>Sordariomycetes</taxon>
        <taxon>Hypocreomycetidae</taxon>
        <taxon>Hypocreales</taxon>
        <taxon>Clavicipitaceae</taxon>
        <taxon>Metarhizium</taxon>
    </lineage>
</organism>
<dbReference type="GO" id="GO:0016787">
    <property type="term" value="F:hydrolase activity"/>
    <property type="evidence" value="ECO:0007669"/>
    <property type="project" value="UniProtKB-KW"/>
</dbReference>
<evidence type="ECO:0000256" key="3">
    <source>
        <dbReference type="SAM" id="MobiDB-lite"/>
    </source>
</evidence>
<evidence type="ECO:0000256" key="1">
    <source>
        <dbReference type="ARBA" id="ARBA00022729"/>
    </source>
</evidence>
<dbReference type="Proteomes" id="UP000030151">
    <property type="component" value="Unassembled WGS sequence"/>
</dbReference>
<dbReference type="EMBL" id="JELW01000005">
    <property type="protein sequence ID" value="EXV02270.1"/>
    <property type="molecule type" value="Genomic_DNA"/>
</dbReference>
<proteinExistence type="predicted"/>
<dbReference type="InterPro" id="IPR029058">
    <property type="entry name" value="AB_hydrolase_fold"/>
</dbReference>
<dbReference type="Gene3D" id="3.40.50.1820">
    <property type="entry name" value="alpha/beta hydrolase"/>
    <property type="match status" value="1"/>
</dbReference>
<evidence type="ECO:0000256" key="2">
    <source>
        <dbReference type="ARBA" id="ARBA00022801"/>
    </source>
</evidence>
<dbReference type="OrthoDB" id="426718at2759"/>